<feature type="compositionally biased region" description="Polar residues" evidence="1">
    <location>
        <begin position="456"/>
        <end position="467"/>
    </location>
</feature>
<evidence type="ECO:0000313" key="4">
    <source>
        <dbReference type="Proteomes" id="UP001472677"/>
    </source>
</evidence>
<feature type="region of interest" description="Disordered" evidence="1">
    <location>
        <begin position="446"/>
        <end position="488"/>
    </location>
</feature>
<keyword evidence="4" id="KW-1185">Reference proteome</keyword>
<evidence type="ECO:0000313" key="3">
    <source>
        <dbReference type="EMBL" id="KAK8499717.1"/>
    </source>
</evidence>
<feature type="domain" description="Rhodanese" evidence="2">
    <location>
        <begin position="234"/>
        <end position="355"/>
    </location>
</feature>
<gene>
    <name evidence="3" type="ORF">V6N12_041621</name>
</gene>
<dbReference type="SUPFAM" id="SSF52821">
    <property type="entry name" value="Rhodanese/Cell cycle control phosphatase"/>
    <property type="match status" value="1"/>
</dbReference>
<feature type="region of interest" description="Disordered" evidence="1">
    <location>
        <begin position="31"/>
        <end position="61"/>
    </location>
</feature>
<dbReference type="CDD" id="cd00158">
    <property type="entry name" value="RHOD"/>
    <property type="match status" value="1"/>
</dbReference>
<dbReference type="PANTHER" id="PTHR34209:SF1">
    <property type="entry name" value="CALCIUM SENSING RECEPTOR, CHLOROPLASTIC"/>
    <property type="match status" value="1"/>
</dbReference>
<protein>
    <recommendedName>
        <fullName evidence="2">Rhodanese domain-containing protein</fullName>
    </recommendedName>
</protein>
<dbReference type="Proteomes" id="UP001472677">
    <property type="component" value="Unassembled WGS sequence"/>
</dbReference>
<dbReference type="PANTHER" id="PTHR34209">
    <property type="entry name" value="RHODANESE/CELL CYCLE CONTROL PHOSPHATASE SUPERFAMILY PROTEIN"/>
    <property type="match status" value="1"/>
</dbReference>
<organism evidence="3 4">
    <name type="scientific">Hibiscus sabdariffa</name>
    <name type="common">roselle</name>
    <dbReference type="NCBI Taxonomy" id="183260"/>
    <lineage>
        <taxon>Eukaryota</taxon>
        <taxon>Viridiplantae</taxon>
        <taxon>Streptophyta</taxon>
        <taxon>Embryophyta</taxon>
        <taxon>Tracheophyta</taxon>
        <taxon>Spermatophyta</taxon>
        <taxon>Magnoliopsida</taxon>
        <taxon>eudicotyledons</taxon>
        <taxon>Gunneridae</taxon>
        <taxon>Pentapetalae</taxon>
        <taxon>rosids</taxon>
        <taxon>malvids</taxon>
        <taxon>Malvales</taxon>
        <taxon>Malvaceae</taxon>
        <taxon>Malvoideae</taxon>
        <taxon>Hibiscus</taxon>
    </lineage>
</organism>
<dbReference type="Gene3D" id="3.40.250.10">
    <property type="entry name" value="Rhodanese-like domain"/>
    <property type="match status" value="1"/>
</dbReference>
<reference evidence="3 4" key="1">
    <citation type="journal article" date="2024" name="G3 (Bethesda)">
        <title>Genome assembly of Hibiscus sabdariffa L. provides insights into metabolisms of medicinal natural products.</title>
        <authorList>
            <person name="Kim T."/>
        </authorList>
    </citation>
    <scope>NUCLEOTIDE SEQUENCE [LARGE SCALE GENOMIC DNA]</scope>
    <source>
        <strain evidence="3">TK-2024</strain>
        <tissue evidence="3">Old leaves</tissue>
    </source>
</reference>
<dbReference type="EMBL" id="JBBPBM010000231">
    <property type="protein sequence ID" value="KAK8499717.1"/>
    <property type="molecule type" value="Genomic_DNA"/>
</dbReference>
<evidence type="ECO:0000256" key="1">
    <source>
        <dbReference type="SAM" id="MobiDB-lite"/>
    </source>
</evidence>
<feature type="compositionally biased region" description="Low complexity" evidence="1">
    <location>
        <begin position="477"/>
        <end position="487"/>
    </location>
</feature>
<sequence length="527" mass="57102">MSASNFIQKIPPKPNSSMAVQMAIRVSATARLSLPPPSSPSTSTKASLKSQSKPNSLSLPSPTPTSLSLLALLSLPHEAKAISLSKEQIVSSLTEVEKTIDQVQEAGSSALDVAQQVFDVVGKALKPAIDVGVPIAKKAGEEALKVASPAISEASKKAQEAIQETGLDSEPLLTVAKTHPDAAKQTTKPLTIVGSAGALFVAYLLFPPTWSFISYSLRGYKGDLTPAQALDVISTQNYIMVDIRSEKDKDRAGVPRLPSSAKKGMIAIPLEELPSKLRSLVRNTKKVEAEIAALKISYLKKINKGSSIVIMDFYCDSAKTVARTLTSLGFNNCFVVADGFSGSRGWLQSRLGTDTYNFSVVEILSPLTVFPAAAKCFGTTSTKFLPAPSLRTLSGADLSIDQTTLDPNPVLVLNKTVLQPMREIHSFMFLYEQIFLPQRFPGSIVGNQENEHCETNETQYGQKQDTQVNEHETAVVQQRTDQTQQRNRYQKSTQCQQCVCESLAAMASLVANDDGRVNPERQRKQSQ</sequence>
<feature type="compositionally biased region" description="Low complexity" evidence="1">
    <location>
        <begin position="40"/>
        <end position="61"/>
    </location>
</feature>
<dbReference type="PROSITE" id="PS50206">
    <property type="entry name" value="RHODANESE_3"/>
    <property type="match status" value="1"/>
</dbReference>
<comment type="caution">
    <text evidence="3">The sequence shown here is derived from an EMBL/GenBank/DDBJ whole genome shotgun (WGS) entry which is preliminary data.</text>
</comment>
<name>A0ABR2AZC5_9ROSI</name>
<evidence type="ECO:0000259" key="2">
    <source>
        <dbReference type="PROSITE" id="PS50206"/>
    </source>
</evidence>
<proteinExistence type="predicted"/>
<dbReference type="InterPro" id="IPR044690">
    <property type="entry name" value="CAS_plant"/>
</dbReference>
<accession>A0ABR2AZC5</accession>
<dbReference type="InterPro" id="IPR001763">
    <property type="entry name" value="Rhodanese-like_dom"/>
</dbReference>
<dbReference type="InterPro" id="IPR036873">
    <property type="entry name" value="Rhodanese-like_dom_sf"/>
</dbReference>